<evidence type="ECO:0000256" key="10">
    <source>
        <dbReference type="SAM" id="MobiDB-lite"/>
    </source>
</evidence>
<comment type="caution">
    <text evidence="11">The sequence shown here is derived from an EMBL/GenBank/DDBJ whole genome shotgun (WGS) entry which is preliminary data.</text>
</comment>
<dbReference type="PANTHER" id="PTHR31586:SF1">
    <property type="entry name" value="CYTOCHROME C OXIDASE ASSEMBLY PROTEIN COX20, MITOCHONDRIAL"/>
    <property type="match status" value="1"/>
</dbReference>
<dbReference type="Proteomes" id="UP001174691">
    <property type="component" value="Unassembled WGS sequence"/>
</dbReference>
<evidence type="ECO:0000256" key="4">
    <source>
        <dbReference type="ARBA" id="ARBA00022692"/>
    </source>
</evidence>
<reference evidence="11" key="1">
    <citation type="submission" date="2022-07" db="EMBL/GenBank/DDBJ databases">
        <title>Fungi with potential for degradation of polypropylene.</title>
        <authorList>
            <person name="Gostincar C."/>
        </authorList>
    </citation>
    <scope>NUCLEOTIDE SEQUENCE</scope>
    <source>
        <strain evidence="11">EXF-13287</strain>
    </source>
</reference>
<name>A0AA38S0U6_9PEZI</name>
<organism evidence="11 12">
    <name type="scientific">Coniochaeta hoffmannii</name>
    <dbReference type="NCBI Taxonomy" id="91930"/>
    <lineage>
        <taxon>Eukaryota</taxon>
        <taxon>Fungi</taxon>
        <taxon>Dikarya</taxon>
        <taxon>Ascomycota</taxon>
        <taxon>Pezizomycotina</taxon>
        <taxon>Sordariomycetes</taxon>
        <taxon>Sordariomycetidae</taxon>
        <taxon>Coniochaetales</taxon>
        <taxon>Coniochaetaceae</taxon>
        <taxon>Coniochaeta</taxon>
    </lineage>
</organism>
<evidence type="ECO:0000256" key="2">
    <source>
        <dbReference type="ARBA" id="ARBA00009575"/>
    </source>
</evidence>
<keyword evidence="4" id="KW-0812">Transmembrane</keyword>
<feature type="compositionally biased region" description="Low complexity" evidence="10">
    <location>
        <begin position="12"/>
        <end position="28"/>
    </location>
</feature>
<keyword evidence="12" id="KW-1185">Reference proteome</keyword>
<dbReference type="PANTHER" id="PTHR31586">
    <property type="entry name" value="CYTOCHROME C OXIDASE PROTEIN 20"/>
    <property type="match status" value="1"/>
</dbReference>
<evidence type="ECO:0000313" key="11">
    <source>
        <dbReference type="EMBL" id="KAJ9156742.1"/>
    </source>
</evidence>
<evidence type="ECO:0000256" key="6">
    <source>
        <dbReference type="ARBA" id="ARBA00022989"/>
    </source>
</evidence>
<keyword evidence="5 9" id="KW-0999">Mitochondrion inner membrane</keyword>
<gene>
    <name evidence="11" type="ORF">NKR19_g4216</name>
</gene>
<comment type="similarity">
    <text evidence="2 9">Belongs to the COX20 family.</text>
</comment>
<dbReference type="GO" id="GO:0033617">
    <property type="term" value="P:mitochondrial respiratory chain complex IV assembly"/>
    <property type="evidence" value="ECO:0007669"/>
    <property type="project" value="InterPro"/>
</dbReference>
<dbReference type="EMBL" id="JANBVN010000051">
    <property type="protein sequence ID" value="KAJ9156742.1"/>
    <property type="molecule type" value="Genomic_DNA"/>
</dbReference>
<evidence type="ECO:0000256" key="7">
    <source>
        <dbReference type="ARBA" id="ARBA00023128"/>
    </source>
</evidence>
<dbReference type="InterPro" id="IPR022533">
    <property type="entry name" value="Cox20"/>
</dbReference>
<comment type="function">
    <text evidence="9">Involved in the assembly of the cytochrome c oxidase complex.</text>
</comment>
<evidence type="ECO:0000256" key="3">
    <source>
        <dbReference type="ARBA" id="ARBA00017689"/>
    </source>
</evidence>
<keyword evidence="6" id="KW-1133">Transmembrane helix</keyword>
<keyword evidence="8 9" id="KW-0472">Membrane</keyword>
<feature type="region of interest" description="Disordered" evidence="10">
    <location>
        <begin position="133"/>
        <end position="156"/>
    </location>
</feature>
<evidence type="ECO:0000256" key="9">
    <source>
        <dbReference type="PIRNR" id="PIRNR007871"/>
    </source>
</evidence>
<dbReference type="PIRSF" id="PIRSF007871">
    <property type="entry name" value="Cox20"/>
    <property type="match status" value="1"/>
</dbReference>
<keyword evidence="7 9" id="KW-0496">Mitochondrion</keyword>
<dbReference type="Pfam" id="PF12597">
    <property type="entry name" value="Cox20"/>
    <property type="match status" value="1"/>
</dbReference>
<accession>A0AA38S0U6</accession>
<dbReference type="GO" id="GO:0005743">
    <property type="term" value="C:mitochondrial inner membrane"/>
    <property type="evidence" value="ECO:0007669"/>
    <property type="project" value="UniProtKB-SubCell"/>
</dbReference>
<proteinExistence type="inferred from homology"/>
<feature type="compositionally biased region" description="Pro residues" evidence="10">
    <location>
        <begin position="1"/>
        <end position="11"/>
    </location>
</feature>
<sequence>MAPPNPLPPSSPQTQSLLQAPTPTTAEAEAARKSLATPPPTIAAAWASVKAGDFLSVHQAPCSRDGFLTGIGSGAAVGALRFVLGSGVPKAANWAVGAGVLGAVLQYEYCQASRRREREKMKRVVEVYDRKQGEMRRLEEERRRARQQEKEKEEEEERIRQSKRWWKVW</sequence>
<evidence type="ECO:0000256" key="8">
    <source>
        <dbReference type="ARBA" id="ARBA00023136"/>
    </source>
</evidence>
<dbReference type="AlphaFoldDB" id="A0AA38S0U6"/>
<protein>
    <recommendedName>
        <fullName evidence="3 9">Cytochrome c oxidase assembly protein COX20, mitochondrial</fullName>
    </recommendedName>
</protein>
<evidence type="ECO:0000256" key="1">
    <source>
        <dbReference type="ARBA" id="ARBA00004273"/>
    </source>
</evidence>
<evidence type="ECO:0000313" key="12">
    <source>
        <dbReference type="Proteomes" id="UP001174691"/>
    </source>
</evidence>
<feature type="compositionally biased region" description="Basic and acidic residues" evidence="10">
    <location>
        <begin position="133"/>
        <end position="151"/>
    </location>
</feature>
<feature type="region of interest" description="Disordered" evidence="10">
    <location>
        <begin position="1"/>
        <end position="35"/>
    </location>
</feature>
<comment type="subcellular location">
    <subcellularLocation>
        <location evidence="1 9">Mitochondrion inner membrane</location>
    </subcellularLocation>
</comment>
<evidence type="ECO:0000256" key="5">
    <source>
        <dbReference type="ARBA" id="ARBA00022792"/>
    </source>
</evidence>